<gene>
    <name evidence="12" type="ORF">ELQ35_03440</name>
</gene>
<dbReference type="InterPro" id="IPR002104">
    <property type="entry name" value="Integrase_catalytic"/>
</dbReference>
<proteinExistence type="predicted"/>
<dbReference type="InterPro" id="IPR004107">
    <property type="entry name" value="Integrase_SAM-like_N"/>
</dbReference>
<feature type="domain" description="Tyr recombinase" evidence="10">
    <location>
        <begin position="292"/>
        <end position="466"/>
    </location>
</feature>
<dbReference type="Gene3D" id="1.10.443.10">
    <property type="entry name" value="Intergrase catalytic core"/>
    <property type="match status" value="1"/>
</dbReference>
<dbReference type="OrthoDB" id="72299at2"/>
<dbReference type="InterPro" id="IPR050090">
    <property type="entry name" value="Tyrosine_recombinase_XerCD"/>
</dbReference>
<keyword evidence="7" id="KW-0233">DNA recombination</keyword>
<dbReference type="InterPro" id="IPR011010">
    <property type="entry name" value="DNA_brk_join_enz"/>
</dbReference>
<dbReference type="Pfam" id="PF00589">
    <property type="entry name" value="Phage_integrase"/>
    <property type="match status" value="1"/>
</dbReference>
<reference evidence="12 13" key="1">
    <citation type="submission" date="2018-12" db="EMBL/GenBank/DDBJ databases">
        <title>Bacillus chawlae sp. nov., Bacillus glennii sp. nov., and Bacillus saganii sp. nov. Isolated from the Vehicle Assembly Building at Kennedy Space Center where the Viking Spacecraft were Assembled.</title>
        <authorList>
            <person name="Seuylemezian A."/>
            <person name="Vaishampayan P."/>
        </authorList>
    </citation>
    <scope>NUCLEOTIDE SEQUENCE [LARGE SCALE GENOMIC DNA]</scope>
    <source>
        <strain evidence="12 13">L5</strain>
    </source>
</reference>
<dbReference type="InterPro" id="IPR010998">
    <property type="entry name" value="Integrase_recombinase_N"/>
</dbReference>
<evidence type="ECO:0000256" key="1">
    <source>
        <dbReference type="ARBA" id="ARBA00004496"/>
    </source>
</evidence>
<keyword evidence="8" id="KW-0131">Cell cycle</keyword>
<dbReference type="Pfam" id="PF02899">
    <property type="entry name" value="Phage_int_SAM_1"/>
    <property type="match status" value="1"/>
</dbReference>
<evidence type="ECO:0000259" key="11">
    <source>
        <dbReference type="PROSITE" id="PS51900"/>
    </source>
</evidence>
<keyword evidence="3" id="KW-0132">Cell division</keyword>
<dbReference type="InterPro" id="IPR025139">
    <property type="entry name" value="DUF4062"/>
</dbReference>
<protein>
    <submittedName>
        <fullName evidence="12">DUF4062 domain-containing protein</fullName>
    </submittedName>
</protein>
<dbReference type="GO" id="GO:0003677">
    <property type="term" value="F:DNA binding"/>
    <property type="evidence" value="ECO:0007669"/>
    <property type="project" value="UniProtKB-UniRule"/>
</dbReference>
<dbReference type="InterPro" id="IPR013762">
    <property type="entry name" value="Integrase-like_cat_sf"/>
</dbReference>
<keyword evidence="4" id="KW-0159">Chromosome partition</keyword>
<evidence type="ECO:0000256" key="8">
    <source>
        <dbReference type="ARBA" id="ARBA00023306"/>
    </source>
</evidence>
<dbReference type="PANTHER" id="PTHR30349:SF77">
    <property type="entry name" value="TYROSINE RECOMBINASE XERC"/>
    <property type="match status" value="1"/>
</dbReference>
<dbReference type="GO" id="GO:0007059">
    <property type="term" value="P:chromosome segregation"/>
    <property type="evidence" value="ECO:0007669"/>
    <property type="project" value="UniProtKB-KW"/>
</dbReference>
<dbReference type="PROSITE" id="PS51900">
    <property type="entry name" value="CB"/>
    <property type="match status" value="1"/>
</dbReference>
<keyword evidence="5" id="KW-0229">DNA integration</keyword>
<keyword evidence="6 9" id="KW-0238">DNA-binding</keyword>
<sequence length="471" mass="55694">MDKKLQVFVSSTYLDLIVERQKAVEGILRSRHIPAGMELFIPSNKTQWEIIKEWIKDSDLLLLILGGKYGSIEPESGKSYTQLEYEFALSNNIPVFAIVLNDQFLANKKAQDISLKVYEHEVEHPSLEKYNSFKKLVMSNLVSKVEDVNQISTEVSLALQEFIRKDEKEYYFRGWIRGKEKPSPKEMSVENNILKFIEDKQRQGLVKITIDSYMVELRIFQNYFNDMMISEIDTANIKEFLRFREDNYSVKSTNTMERVRSILNLFFDWLVQENIIQKNPVTKVRHFKYYKKGNVGLNDTELQELRNFCKTTRERAIIEFFLSTGCHLAELQMIHLRDIDWSNKTININSQKRPRVVFLTEKAEKYLKDYLDERNDNLDNLFVTERKPYRPLGNRAIQDEITKITKRTNISKNISPRTLRNTFARIMFQNGIPLNVIQWLLGYHSKKVRSEAYFNITNDNIWDIIQTRPNF</sequence>
<feature type="domain" description="Core-binding (CB)" evidence="11">
    <location>
        <begin position="187"/>
        <end position="271"/>
    </location>
</feature>
<name>A0A3S0U0C1_9BACI</name>
<dbReference type="AlphaFoldDB" id="A0A3S0U0C1"/>
<dbReference type="PANTHER" id="PTHR30349">
    <property type="entry name" value="PHAGE INTEGRASE-RELATED"/>
    <property type="match status" value="1"/>
</dbReference>
<dbReference type="InterPro" id="IPR044068">
    <property type="entry name" value="CB"/>
</dbReference>
<evidence type="ECO:0000313" key="13">
    <source>
        <dbReference type="Proteomes" id="UP000267430"/>
    </source>
</evidence>
<comment type="subcellular location">
    <subcellularLocation>
        <location evidence="1">Cytoplasm</location>
    </subcellularLocation>
</comment>
<keyword evidence="2" id="KW-0963">Cytoplasm</keyword>
<evidence type="ECO:0000259" key="10">
    <source>
        <dbReference type="PROSITE" id="PS51898"/>
    </source>
</evidence>
<evidence type="ECO:0000256" key="9">
    <source>
        <dbReference type="PROSITE-ProRule" id="PRU01248"/>
    </source>
</evidence>
<dbReference type="Pfam" id="PF13271">
    <property type="entry name" value="DUF4062"/>
    <property type="match status" value="1"/>
</dbReference>
<dbReference type="EMBL" id="RYZZ01000005">
    <property type="protein sequence ID" value="RUQ31415.1"/>
    <property type="molecule type" value="Genomic_DNA"/>
</dbReference>
<evidence type="ECO:0000313" key="12">
    <source>
        <dbReference type="EMBL" id="RUQ31415.1"/>
    </source>
</evidence>
<comment type="caution">
    <text evidence="12">The sequence shown here is derived from an EMBL/GenBank/DDBJ whole genome shotgun (WGS) entry which is preliminary data.</text>
</comment>
<evidence type="ECO:0000256" key="6">
    <source>
        <dbReference type="ARBA" id="ARBA00023125"/>
    </source>
</evidence>
<evidence type="ECO:0000256" key="5">
    <source>
        <dbReference type="ARBA" id="ARBA00022908"/>
    </source>
</evidence>
<dbReference type="GO" id="GO:0051301">
    <property type="term" value="P:cell division"/>
    <property type="evidence" value="ECO:0007669"/>
    <property type="project" value="UniProtKB-KW"/>
</dbReference>
<keyword evidence="13" id="KW-1185">Reference proteome</keyword>
<dbReference type="GO" id="GO:0015074">
    <property type="term" value="P:DNA integration"/>
    <property type="evidence" value="ECO:0007669"/>
    <property type="project" value="UniProtKB-KW"/>
</dbReference>
<evidence type="ECO:0000256" key="3">
    <source>
        <dbReference type="ARBA" id="ARBA00022618"/>
    </source>
</evidence>
<dbReference type="Gene3D" id="1.10.150.130">
    <property type="match status" value="1"/>
</dbReference>
<organism evidence="12 13">
    <name type="scientific">Peribacillus cavernae</name>
    <dbReference type="NCBI Taxonomy" id="1674310"/>
    <lineage>
        <taxon>Bacteria</taxon>
        <taxon>Bacillati</taxon>
        <taxon>Bacillota</taxon>
        <taxon>Bacilli</taxon>
        <taxon>Bacillales</taxon>
        <taxon>Bacillaceae</taxon>
        <taxon>Peribacillus</taxon>
    </lineage>
</organism>
<evidence type="ECO:0000256" key="4">
    <source>
        <dbReference type="ARBA" id="ARBA00022829"/>
    </source>
</evidence>
<evidence type="ECO:0000256" key="2">
    <source>
        <dbReference type="ARBA" id="ARBA00022490"/>
    </source>
</evidence>
<dbReference type="RefSeq" id="WP_126863438.1">
    <property type="nucleotide sequence ID" value="NZ_JAUSTX010000004.1"/>
</dbReference>
<evidence type="ECO:0000256" key="7">
    <source>
        <dbReference type="ARBA" id="ARBA00023172"/>
    </source>
</evidence>
<accession>A0A3S0U0C1</accession>
<dbReference type="PROSITE" id="PS51898">
    <property type="entry name" value="TYR_RECOMBINASE"/>
    <property type="match status" value="1"/>
</dbReference>
<dbReference type="GO" id="GO:0006310">
    <property type="term" value="P:DNA recombination"/>
    <property type="evidence" value="ECO:0007669"/>
    <property type="project" value="UniProtKB-KW"/>
</dbReference>
<dbReference type="GO" id="GO:0005737">
    <property type="term" value="C:cytoplasm"/>
    <property type="evidence" value="ECO:0007669"/>
    <property type="project" value="UniProtKB-SubCell"/>
</dbReference>
<dbReference type="Proteomes" id="UP000267430">
    <property type="component" value="Unassembled WGS sequence"/>
</dbReference>
<dbReference type="SUPFAM" id="SSF56349">
    <property type="entry name" value="DNA breaking-rejoining enzymes"/>
    <property type="match status" value="1"/>
</dbReference>